<evidence type="ECO:0000256" key="2">
    <source>
        <dbReference type="ARBA" id="ARBA00022475"/>
    </source>
</evidence>
<protein>
    <submittedName>
        <fullName evidence="7">Membrane protein</fullName>
    </submittedName>
</protein>
<dbReference type="InterPro" id="IPR017039">
    <property type="entry name" value="Virul_fac_BrkB"/>
</dbReference>
<dbReference type="EMBL" id="OBML01000016">
    <property type="protein sequence ID" value="SOC26311.1"/>
    <property type="molecule type" value="Genomic_DNA"/>
</dbReference>
<dbReference type="Pfam" id="PF03631">
    <property type="entry name" value="Virul_fac_BrkB"/>
    <property type="match status" value="1"/>
</dbReference>
<evidence type="ECO:0000256" key="6">
    <source>
        <dbReference type="SAM" id="Phobius"/>
    </source>
</evidence>
<keyword evidence="3 6" id="KW-0812">Transmembrane</keyword>
<keyword evidence="8" id="KW-1185">Reference proteome</keyword>
<dbReference type="OrthoDB" id="7163777at2"/>
<feature type="transmembrane region" description="Helical" evidence="6">
    <location>
        <begin position="181"/>
        <end position="202"/>
    </location>
</feature>
<dbReference type="Proteomes" id="UP000219331">
    <property type="component" value="Unassembled WGS sequence"/>
</dbReference>
<dbReference type="RefSeq" id="WP_097176567.1">
    <property type="nucleotide sequence ID" value="NZ_JAJGNR010000003.1"/>
</dbReference>
<evidence type="ECO:0000256" key="3">
    <source>
        <dbReference type="ARBA" id="ARBA00022692"/>
    </source>
</evidence>
<dbReference type="GO" id="GO:0005886">
    <property type="term" value="C:plasma membrane"/>
    <property type="evidence" value="ECO:0007669"/>
    <property type="project" value="UniProtKB-SubCell"/>
</dbReference>
<sequence>MNPFRLLRSAIAIIYDAVMHMTNDDGFALASHVALSSLLALFPFLIFVAALTGFLGMSDMADRIATLLFDVWPEEVARPIASEIHVVLTQPRGDILTFGIIAALWFASNGVEALRVALNRAYGVGETRNYFYLRAQALLLVLFGTFVLISFALLIVFAPLVWRAVVAHAPLLEPFTARLNVSRYVIATLLTLGGLFIAHAVLPDGRRRLLDTLPGVAATLLLWLASGVAFGAWLAGFADYVSTYAGLAGAMTALIFLYLISICFVFGGELNAAILRRRARKLASA</sequence>
<gene>
    <name evidence="7" type="ORF">SAMN05421512_11617</name>
</gene>
<comment type="subcellular location">
    <subcellularLocation>
        <location evidence="1">Cell membrane</location>
        <topology evidence="1">Multi-pass membrane protein</topology>
    </subcellularLocation>
</comment>
<name>A0A285TRZ2_9HYPH</name>
<dbReference type="PIRSF" id="PIRSF035875">
    <property type="entry name" value="RNase_BN"/>
    <property type="match status" value="1"/>
</dbReference>
<evidence type="ECO:0000313" key="8">
    <source>
        <dbReference type="Proteomes" id="UP000219331"/>
    </source>
</evidence>
<evidence type="ECO:0000256" key="4">
    <source>
        <dbReference type="ARBA" id="ARBA00022989"/>
    </source>
</evidence>
<accession>A0A285TRZ2</accession>
<keyword evidence="2" id="KW-1003">Cell membrane</keyword>
<feature type="transmembrane region" description="Helical" evidence="6">
    <location>
        <begin position="137"/>
        <end position="161"/>
    </location>
</feature>
<feature type="transmembrane region" description="Helical" evidence="6">
    <location>
        <begin position="214"/>
        <end position="238"/>
    </location>
</feature>
<keyword evidence="4 6" id="KW-1133">Transmembrane helix</keyword>
<feature type="transmembrane region" description="Helical" evidence="6">
    <location>
        <begin position="244"/>
        <end position="268"/>
    </location>
</feature>
<evidence type="ECO:0000256" key="5">
    <source>
        <dbReference type="ARBA" id="ARBA00023136"/>
    </source>
</evidence>
<reference evidence="7 8" key="1">
    <citation type="submission" date="2017-08" db="EMBL/GenBank/DDBJ databases">
        <authorList>
            <person name="de Groot N.N."/>
        </authorList>
    </citation>
    <scope>NUCLEOTIDE SEQUENCE [LARGE SCALE GENOMIC DNA]</scope>
    <source>
        <strain evidence="7 8">USBA 352</strain>
    </source>
</reference>
<organism evidence="7 8">
    <name type="scientific">Stappia indica</name>
    <dbReference type="NCBI Taxonomy" id="538381"/>
    <lineage>
        <taxon>Bacteria</taxon>
        <taxon>Pseudomonadati</taxon>
        <taxon>Pseudomonadota</taxon>
        <taxon>Alphaproteobacteria</taxon>
        <taxon>Hyphomicrobiales</taxon>
        <taxon>Stappiaceae</taxon>
        <taxon>Stappia</taxon>
    </lineage>
</organism>
<dbReference type="PANTHER" id="PTHR30213">
    <property type="entry name" value="INNER MEMBRANE PROTEIN YHJD"/>
    <property type="match status" value="1"/>
</dbReference>
<dbReference type="PANTHER" id="PTHR30213:SF0">
    <property type="entry name" value="UPF0761 MEMBRANE PROTEIN YIHY"/>
    <property type="match status" value="1"/>
</dbReference>
<evidence type="ECO:0000256" key="1">
    <source>
        <dbReference type="ARBA" id="ARBA00004651"/>
    </source>
</evidence>
<dbReference type="AlphaFoldDB" id="A0A285TRZ2"/>
<evidence type="ECO:0000313" key="7">
    <source>
        <dbReference type="EMBL" id="SOC26311.1"/>
    </source>
</evidence>
<feature type="transmembrane region" description="Helical" evidence="6">
    <location>
        <begin position="29"/>
        <end position="55"/>
    </location>
</feature>
<proteinExistence type="predicted"/>
<keyword evidence="5 6" id="KW-0472">Membrane</keyword>
<dbReference type="STRING" id="538381.GCA_001696535_04103"/>